<name>A0A9P3LKH4_9APHY</name>
<evidence type="ECO:0000256" key="1">
    <source>
        <dbReference type="SAM" id="MobiDB-lite"/>
    </source>
</evidence>
<comment type="caution">
    <text evidence="2">The sequence shown here is derived from an EMBL/GenBank/DDBJ whole genome shotgun (WGS) entry which is preliminary data.</text>
</comment>
<feature type="region of interest" description="Disordered" evidence="1">
    <location>
        <begin position="74"/>
        <end position="115"/>
    </location>
</feature>
<sequence length="132" mass="14788">MCKDSTISWWAEAISQDERWLRPPGLLAVAQRLRQILAQLAQPRTRRSLEPRGELAGRVQQIAYPAVYVITGSRGRRPSRMRTEHLPSLPGPVPSLGRAHRGPKRTSVARRPASSTIRIETGDRVVPALARR</sequence>
<dbReference type="EMBL" id="BPQB01000090">
    <property type="protein sequence ID" value="GJE98578.1"/>
    <property type="molecule type" value="Genomic_DNA"/>
</dbReference>
<evidence type="ECO:0000313" key="3">
    <source>
        <dbReference type="Proteomes" id="UP000703269"/>
    </source>
</evidence>
<evidence type="ECO:0000313" key="2">
    <source>
        <dbReference type="EMBL" id="GJE98578.1"/>
    </source>
</evidence>
<dbReference type="AlphaFoldDB" id="A0A9P3LKH4"/>
<accession>A0A9P3LKH4</accession>
<dbReference type="Proteomes" id="UP000703269">
    <property type="component" value="Unassembled WGS sequence"/>
</dbReference>
<proteinExistence type="predicted"/>
<protein>
    <submittedName>
        <fullName evidence="2">Uncharacterized protein</fullName>
    </submittedName>
</protein>
<gene>
    <name evidence="2" type="ORF">PsYK624_148110</name>
</gene>
<feature type="compositionally biased region" description="Basic residues" evidence="1">
    <location>
        <begin position="98"/>
        <end position="108"/>
    </location>
</feature>
<organism evidence="2 3">
    <name type="scientific">Phanerochaete sordida</name>
    <dbReference type="NCBI Taxonomy" id="48140"/>
    <lineage>
        <taxon>Eukaryota</taxon>
        <taxon>Fungi</taxon>
        <taxon>Dikarya</taxon>
        <taxon>Basidiomycota</taxon>
        <taxon>Agaricomycotina</taxon>
        <taxon>Agaricomycetes</taxon>
        <taxon>Polyporales</taxon>
        <taxon>Phanerochaetaceae</taxon>
        <taxon>Phanerochaete</taxon>
    </lineage>
</organism>
<keyword evidence="3" id="KW-1185">Reference proteome</keyword>
<reference evidence="2 3" key="1">
    <citation type="submission" date="2021-08" db="EMBL/GenBank/DDBJ databases">
        <title>Draft Genome Sequence of Phanerochaete sordida strain YK-624.</title>
        <authorList>
            <person name="Mori T."/>
            <person name="Dohra H."/>
            <person name="Suzuki T."/>
            <person name="Kawagishi H."/>
            <person name="Hirai H."/>
        </authorList>
    </citation>
    <scope>NUCLEOTIDE SEQUENCE [LARGE SCALE GENOMIC DNA]</scope>
    <source>
        <strain evidence="2 3">YK-624</strain>
    </source>
</reference>